<evidence type="ECO:0000256" key="2">
    <source>
        <dbReference type="ARBA" id="ARBA00010662"/>
    </source>
</evidence>
<accession>A0AAW2K049</accession>
<proteinExistence type="inferred from homology"/>
<evidence type="ECO:0000259" key="4">
    <source>
        <dbReference type="Pfam" id="PF01182"/>
    </source>
</evidence>
<dbReference type="PANTHER" id="PTHR11054">
    <property type="entry name" value="6-PHOSPHOGLUCONOLACTONASE"/>
    <property type="match status" value="1"/>
</dbReference>
<reference evidence="5" key="2">
    <citation type="journal article" date="2024" name="Plant">
        <title>Genomic evolution and insights into agronomic trait innovations of Sesamum species.</title>
        <authorList>
            <person name="Miao H."/>
            <person name="Wang L."/>
            <person name="Qu L."/>
            <person name="Liu H."/>
            <person name="Sun Y."/>
            <person name="Le M."/>
            <person name="Wang Q."/>
            <person name="Wei S."/>
            <person name="Zheng Y."/>
            <person name="Lin W."/>
            <person name="Duan Y."/>
            <person name="Cao H."/>
            <person name="Xiong S."/>
            <person name="Wang X."/>
            <person name="Wei L."/>
            <person name="Li C."/>
            <person name="Ma Q."/>
            <person name="Ju M."/>
            <person name="Zhao R."/>
            <person name="Li G."/>
            <person name="Mu C."/>
            <person name="Tian Q."/>
            <person name="Mei H."/>
            <person name="Zhang T."/>
            <person name="Gao T."/>
            <person name="Zhang H."/>
        </authorList>
    </citation>
    <scope>NUCLEOTIDE SEQUENCE</scope>
    <source>
        <strain evidence="5">G02</strain>
    </source>
</reference>
<feature type="domain" description="Glucosamine/galactosamine-6-phosphate isomerase" evidence="4">
    <location>
        <begin position="14"/>
        <end position="99"/>
    </location>
</feature>
<dbReference type="AlphaFoldDB" id="A0AAW2K049"/>
<comment type="similarity">
    <text evidence="2 3">Belongs to the glucosamine/galactosamine-6-phosphate isomerase family. 6-phosphogluconolactonase subfamily.</text>
</comment>
<reference evidence="5" key="1">
    <citation type="submission" date="2020-06" db="EMBL/GenBank/DDBJ databases">
        <authorList>
            <person name="Li T."/>
            <person name="Hu X."/>
            <person name="Zhang T."/>
            <person name="Song X."/>
            <person name="Zhang H."/>
            <person name="Dai N."/>
            <person name="Sheng W."/>
            <person name="Hou X."/>
            <person name="Wei L."/>
        </authorList>
    </citation>
    <scope>NUCLEOTIDE SEQUENCE</scope>
    <source>
        <strain evidence="5">G02</strain>
        <tissue evidence="5">Leaf</tissue>
    </source>
</reference>
<dbReference type="InterPro" id="IPR005900">
    <property type="entry name" value="6-phosphogluconolactonase_DevB"/>
</dbReference>
<dbReference type="Gene3D" id="3.40.50.1360">
    <property type="match status" value="2"/>
</dbReference>
<dbReference type="EMBL" id="JACGWJ010000031">
    <property type="protein sequence ID" value="KAL0299728.1"/>
    <property type="molecule type" value="Genomic_DNA"/>
</dbReference>
<evidence type="ECO:0000256" key="3">
    <source>
        <dbReference type="RuleBase" id="RU365095"/>
    </source>
</evidence>
<comment type="pathway">
    <text evidence="1">Carbohydrate degradation; pentose phosphate pathway.</text>
</comment>
<feature type="domain" description="Glucosamine/galactosamine-6-phosphate isomerase" evidence="4">
    <location>
        <begin position="118"/>
        <end position="288"/>
    </location>
</feature>
<name>A0AAW2K049_SESRA</name>
<dbReference type="EC" id="3.1.1.31" evidence="3"/>
<sequence length="305" mass="34108">MVSKNKQNVIILPTEEDVATGLAPYVAGLSEKTISEKGSFSVVLSGGTLIQTLRKLTECPYKETVNWSKWLIFWVDERVVPLNNPDSNYLLAWNGFLSKGVDRVSVARNYGLVEMGLIFWVDERVVPLDDPQSNYLLALNGFLSKVPIPKENIYPINYSPSAETVAQDYEAQLRKLVADKVLPLSSTGFPQFDLILLGVGPDGHVASLFPNRPQRYNKKDWVTFIEDAPKEPPKRITFTFPVINSATCIAMVVTDEEEADAVYITLEHKPHLPPLPCSEVKAQLNLSWFLNWDAASKLPSSTNKK</sequence>
<organism evidence="5">
    <name type="scientific">Sesamum radiatum</name>
    <name type="common">Black benniseed</name>
    <dbReference type="NCBI Taxonomy" id="300843"/>
    <lineage>
        <taxon>Eukaryota</taxon>
        <taxon>Viridiplantae</taxon>
        <taxon>Streptophyta</taxon>
        <taxon>Embryophyta</taxon>
        <taxon>Tracheophyta</taxon>
        <taxon>Spermatophyta</taxon>
        <taxon>Magnoliopsida</taxon>
        <taxon>eudicotyledons</taxon>
        <taxon>Gunneridae</taxon>
        <taxon>Pentapetalae</taxon>
        <taxon>asterids</taxon>
        <taxon>lamiids</taxon>
        <taxon>Lamiales</taxon>
        <taxon>Pedaliaceae</taxon>
        <taxon>Sesamum</taxon>
    </lineage>
</organism>
<dbReference type="GO" id="GO:0005975">
    <property type="term" value="P:carbohydrate metabolic process"/>
    <property type="evidence" value="ECO:0007669"/>
    <property type="project" value="InterPro"/>
</dbReference>
<dbReference type="PANTHER" id="PTHR11054:SF9">
    <property type="entry name" value="6-PHOSPHOGLUCONOLACTONASE-RELATED"/>
    <property type="match status" value="1"/>
</dbReference>
<dbReference type="GO" id="GO:0006098">
    <property type="term" value="P:pentose-phosphate shunt"/>
    <property type="evidence" value="ECO:0007669"/>
    <property type="project" value="InterPro"/>
</dbReference>
<dbReference type="NCBIfam" id="TIGR01198">
    <property type="entry name" value="pgl"/>
    <property type="match status" value="1"/>
</dbReference>
<dbReference type="InterPro" id="IPR006148">
    <property type="entry name" value="Glc/Gal-6P_isomerase"/>
</dbReference>
<evidence type="ECO:0000256" key="1">
    <source>
        <dbReference type="ARBA" id="ARBA00004959"/>
    </source>
</evidence>
<comment type="caution">
    <text evidence="5">The sequence shown here is derived from an EMBL/GenBank/DDBJ whole genome shotgun (WGS) entry which is preliminary data.</text>
</comment>
<protein>
    <recommendedName>
        <fullName evidence="3">Probable 6-phosphogluconolactonase</fullName>
        <ecNumber evidence="3">3.1.1.31</ecNumber>
    </recommendedName>
</protein>
<gene>
    <name evidence="5" type="ORF">Sradi_6632600</name>
</gene>
<dbReference type="InterPro" id="IPR039104">
    <property type="entry name" value="6PGL"/>
</dbReference>
<comment type="catalytic activity">
    <reaction evidence="3">
        <text>6-phospho-D-glucono-1,5-lactone + H2O = 6-phospho-D-gluconate + H(+)</text>
        <dbReference type="Rhea" id="RHEA:12556"/>
        <dbReference type="ChEBI" id="CHEBI:15377"/>
        <dbReference type="ChEBI" id="CHEBI:15378"/>
        <dbReference type="ChEBI" id="CHEBI:57955"/>
        <dbReference type="ChEBI" id="CHEBI:58759"/>
        <dbReference type="EC" id="3.1.1.31"/>
    </reaction>
</comment>
<dbReference type="CDD" id="cd01400">
    <property type="entry name" value="6PGL"/>
    <property type="match status" value="1"/>
</dbReference>
<dbReference type="InterPro" id="IPR037171">
    <property type="entry name" value="NagB/RpiA_transferase-like"/>
</dbReference>
<dbReference type="SUPFAM" id="SSF100950">
    <property type="entry name" value="NagB/RpiA/CoA transferase-like"/>
    <property type="match status" value="2"/>
</dbReference>
<evidence type="ECO:0000313" key="5">
    <source>
        <dbReference type="EMBL" id="KAL0299728.1"/>
    </source>
</evidence>
<dbReference type="GO" id="GO:0017057">
    <property type="term" value="F:6-phosphogluconolactonase activity"/>
    <property type="evidence" value="ECO:0007669"/>
    <property type="project" value="UniProtKB-EC"/>
</dbReference>
<dbReference type="Pfam" id="PF01182">
    <property type="entry name" value="Glucosamine_iso"/>
    <property type="match status" value="2"/>
</dbReference>